<dbReference type="AlphaFoldDB" id="A0AA36M257"/>
<accession>A0AA36M257</accession>
<evidence type="ECO:0000313" key="1">
    <source>
        <dbReference type="EMBL" id="CAJ0595655.1"/>
    </source>
</evidence>
<sequence length="77" mass="8178">MAVSTVAVVHSTRGDLSASAVNPLDPQSAGFSDVLTCPTVDWLRALLLPVGCELFLIHPRTIVVCVTCDLLNRVSSQ</sequence>
<evidence type="ECO:0000313" key="2">
    <source>
        <dbReference type="Proteomes" id="UP001176961"/>
    </source>
</evidence>
<proteinExistence type="predicted"/>
<organism evidence="1 2">
    <name type="scientific">Cylicocyclus nassatus</name>
    <name type="common">Nematode worm</name>
    <dbReference type="NCBI Taxonomy" id="53992"/>
    <lineage>
        <taxon>Eukaryota</taxon>
        <taxon>Metazoa</taxon>
        <taxon>Ecdysozoa</taxon>
        <taxon>Nematoda</taxon>
        <taxon>Chromadorea</taxon>
        <taxon>Rhabditida</taxon>
        <taxon>Rhabditina</taxon>
        <taxon>Rhabditomorpha</taxon>
        <taxon>Strongyloidea</taxon>
        <taxon>Strongylidae</taxon>
        <taxon>Cylicocyclus</taxon>
    </lineage>
</organism>
<dbReference type="EMBL" id="CATQJL010000112">
    <property type="protein sequence ID" value="CAJ0595655.1"/>
    <property type="molecule type" value="Genomic_DNA"/>
</dbReference>
<keyword evidence="2" id="KW-1185">Reference proteome</keyword>
<comment type="caution">
    <text evidence="1">The sequence shown here is derived from an EMBL/GenBank/DDBJ whole genome shotgun (WGS) entry which is preliminary data.</text>
</comment>
<dbReference type="Proteomes" id="UP001176961">
    <property type="component" value="Unassembled WGS sequence"/>
</dbReference>
<reference evidence="1" key="1">
    <citation type="submission" date="2023-07" db="EMBL/GenBank/DDBJ databases">
        <authorList>
            <consortium name="CYATHOMIX"/>
        </authorList>
    </citation>
    <scope>NUCLEOTIDE SEQUENCE</scope>
    <source>
        <strain evidence="1">N/A</strain>
    </source>
</reference>
<gene>
    <name evidence="1" type="ORF">CYNAS_LOCUS7638</name>
</gene>
<name>A0AA36M257_CYLNA</name>
<protein>
    <submittedName>
        <fullName evidence="1">Uncharacterized protein</fullName>
    </submittedName>
</protein>